<keyword evidence="7" id="KW-0812">Transmembrane</keyword>
<keyword evidence="15" id="KW-0472">Membrane</keyword>
<feature type="non-terminal residue" evidence="25">
    <location>
        <position position="664"/>
    </location>
</feature>
<dbReference type="SUPFAM" id="SSF55781">
    <property type="entry name" value="GAF domain-like"/>
    <property type="match status" value="1"/>
</dbReference>
<evidence type="ECO:0000259" key="24">
    <source>
        <dbReference type="PROSITE" id="PS50894"/>
    </source>
</evidence>
<accession>A0A6L6PSE6</accession>
<dbReference type="InterPro" id="IPR004358">
    <property type="entry name" value="Sig_transdc_His_kin-like_C"/>
</dbReference>
<evidence type="ECO:0000256" key="7">
    <source>
        <dbReference type="ARBA" id="ARBA00022692"/>
    </source>
</evidence>
<evidence type="ECO:0000259" key="22">
    <source>
        <dbReference type="PROSITE" id="PS50109"/>
    </source>
</evidence>
<evidence type="ECO:0000259" key="23">
    <source>
        <dbReference type="PROSITE" id="PS50110"/>
    </source>
</evidence>
<dbReference type="InterPro" id="IPR003018">
    <property type="entry name" value="GAF"/>
</dbReference>
<feature type="domain" description="Response regulatory" evidence="23">
    <location>
        <begin position="319"/>
        <end position="433"/>
    </location>
</feature>
<feature type="modified residue" description="Phosphohistidine" evidence="20">
    <location>
        <position position="646"/>
    </location>
</feature>
<comment type="function">
    <text evidence="16">Member of the two-component regulatory system BvgS/BvgA. Phosphorylates BvgA via a four-step phosphorelay in response to environmental signals.</text>
</comment>
<comment type="caution">
    <text evidence="25">The sequence shown here is derived from an EMBL/GenBank/DDBJ whole genome shotgun (WGS) entry which is preliminary data.</text>
</comment>
<evidence type="ECO:0000256" key="12">
    <source>
        <dbReference type="ARBA" id="ARBA00022989"/>
    </source>
</evidence>
<organism evidence="25 26">
    <name type="scientific">Duganella radicis</name>
    <dbReference type="NCBI Taxonomy" id="551988"/>
    <lineage>
        <taxon>Bacteria</taxon>
        <taxon>Pseudomonadati</taxon>
        <taxon>Pseudomonadota</taxon>
        <taxon>Betaproteobacteria</taxon>
        <taxon>Burkholderiales</taxon>
        <taxon>Oxalobacteraceae</taxon>
        <taxon>Telluria group</taxon>
        <taxon>Duganella</taxon>
    </lineage>
</organism>
<evidence type="ECO:0000256" key="15">
    <source>
        <dbReference type="ARBA" id="ARBA00023136"/>
    </source>
</evidence>
<comment type="subcellular location">
    <subcellularLocation>
        <location evidence="2">Cell membrane</location>
        <topology evidence="2">Multi-pass membrane protein</topology>
    </subcellularLocation>
</comment>
<dbReference type="Gene3D" id="1.10.287.130">
    <property type="match status" value="1"/>
</dbReference>
<dbReference type="Gene3D" id="3.30.565.10">
    <property type="entry name" value="Histidine kinase-like ATPase, C-terminal domain"/>
    <property type="match status" value="1"/>
</dbReference>
<evidence type="ECO:0000256" key="17">
    <source>
        <dbReference type="ARBA" id="ARBA00064003"/>
    </source>
</evidence>
<evidence type="ECO:0000256" key="18">
    <source>
        <dbReference type="ARBA" id="ARBA00068150"/>
    </source>
</evidence>
<dbReference type="GO" id="GO:0000155">
    <property type="term" value="F:phosphorelay sensor kinase activity"/>
    <property type="evidence" value="ECO:0007669"/>
    <property type="project" value="InterPro"/>
</dbReference>
<evidence type="ECO:0000256" key="11">
    <source>
        <dbReference type="ARBA" id="ARBA00022840"/>
    </source>
</evidence>
<evidence type="ECO:0000256" key="8">
    <source>
        <dbReference type="ARBA" id="ARBA00022729"/>
    </source>
</evidence>
<dbReference type="Pfam" id="PF01627">
    <property type="entry name" value="Hpt"/>
    <property type="match status" value="1"/>
</dbReference>
<comment type="catalytic activity">
    <reaction evidence="1">
        <text>ATP + protein L-histidine = ADP + protein N-phospho-L-histidine.</text>
        <dbReference type="EC" id="2.7.13.3"/>
    </reaction>
</comment>
<dbReference type="InterPro" id="IPR036097">
    <property type="entry name" value="HisK_dim/P_sf"/>
</dbReference>
<keyword evidence="11" id="KW-0067">ATP-binding</keyword>
<dbReference type="RefSeq" id="WP_155468454.1">
    <property type="nucleotide sequence ID" value="NZ_WNKY01000105.1"/>
</dbReference>
<dbReference type="OrthoDB" id="5477914at2"/>
<name>A0A6L6PSE6_9BURK</name>
<dbReference type="InterPro" id="IPR003594">
    <property type="entry name" value="HATPase_dom"/>
</dbReference>
<dbReference type="SMART" id="SM00448">
    <property type="entry name" value="REC"/>
    <property type="match status" value="2"/>
</dbReference>
<reference evidence="25 26" key="1">
    <citation type="submission" date="2019-11" db="EMBL/GenBank/DDBJ databases">
        <title>Type strains purchased from KCTC, JCM and DSMZ.</title>
        <authorList>
            <person name="Lu H."/>
        </authorList>
    </citation>
    <scope>NUCLEOTIDE SEQUENCE [LARGE SCALE GENOMIC DNA]</scope>
    <source>
        <strain evidence="25 26">KCTC 22382</strain>
    </source>
</reference>
<evidence type="ECO:0000313" key="26">
    <source>
        <dbReference type="Proteomes" id="UP000475582"/>
    </source>
</evidence>
<dbReference type="GO" id="GO:0005524">
    <property type="term" value="F:ATP binding"/>
    <property type="evidence" value="ECO:0007669"/>
    <property type="project" value="UniProtKB-KW"/>
</dbReference>
<evidence type="ECO:0000256" key="16">
    <source>
        <dbReference type="ARBA" id="ARBA00058004"/>
    </source>
</evidence>
<keyword evidence="4" id="KW-1003">Cell membrane</keyword>
<keyword evidence="8" id="KW-0732">Signal</keyword>
<dbReference type="EMBL" id="WNKY01000105">
    <property type="protein sequence ID" value="MTV42023.1"/>
    <property type="molecule type" value="Genomic_DNA"/>
</dbReference>
<evidence type="ECO:0000256" key="13">
    <source>
        <dbReference type="ARBA" id="ARBA00023012"/>
    </source>
</evidence>
<dbReference type="InterPro" id="IPR036890">
    <property type="entry name" value="HATPase_C_sf"/>
</dbReference>
<dbReference type="PANTHER" id="PTHR45339">
    <property type="entry name" value="HYBRID SIGNAL TRANSDUCTION HISTIDINE KINASE J"/>
    <property type="match status" value="1"/>
</dbReference>
<dbReference type="InterPro" id="IPR003661">
    <property type="entry name" value="HisK_dim/P_dom"/>
</dbReference>
<keyword evidence="26" id="KW-1185">Reference proteome</keyword>
<evidence type="ECO:0000256" key="4">
    <source>
        <dbReference type="ARBA" id="ARBA00022475"/>
    </source>
</evidence>
<evidence type="ECO:0000256" key="10">
    <source>
        <dbReference type="ARBA" id="ARBA00022777"/>
    </source>
</evidence>
<dbReference type="SUPFAM" id="SSF52172">
    <property type="entry name" value="CheY-like"/>
    <property type="match status" value="2"/>
</dbReference>
<proteinExistence type="predicted"/>
<dbReference type="InterPro" id="IPR008207">
    <property type="entry name" value="Sig_transdc_His_kin_Hpt_dom"/>
</dbReference>
<feature type="modified residue" description="4-aspartylphosphate" evidence="21">
    <location>
        <position position="502"/>
    </location>
</feature>
<dbReference type="CDD" id="cd16922">
    <property type="entry name" value="HATPase_EvgS-ArcB-TorS-like"/>
    <property type="match status" value="1"/>
</dbReference>
<dbReference type="CDD" id="cd17546">
    <property type="entry name" value="REC_hyHK_CKI1_RcsC-like"/>
    <property type="match status" value="1"/>
</dbReference>
<keyword evidence="9" id="KW-0547">Nucleotide-binding</keyword>
<gene>
    <name evidence="25" type="ORF">GM676_31220</name>
</gene>
<dbReference type="EC" id="2.7.13.3" evidence="3"/>
<evidence type="ECO:0000256" key="6">
    <source>
        <dbReference type="ARBA" id="ARBA00022679"/>
    </source>
</evidence>
<evidence type="ECO:0000313" key="25">
    <source>
        <dbReference type="EMBL" id="MTV42023.1"/>
    </source>
</evidence>
<evidence type="ECO:0000256" key="9">
    <source>
        <dbReference type="ARBA" id="ARBA00022741"/>
    </source>
</evidence>
<feature type="domain" description="Response regulatory" evidence="23">
    <location>
        <begin position="452"/>
        <end position="569"/>
    </location>
</feature>
<comment type="caution">
    <text evidence="21">Lacks conserved residue(s) required for the propagation of feature annotation.</text>
</comment>
<comment type="subunit">
    <text evidence="17">At low DSF concentrations, interacts with RpfF.</text>
</comment>
<feature type="non-terminal residue" evidence="25">
    <location>
        <position position="1"/>
    </location>
</feature>
<dbReference type="InterPro" id="IPR005467">
    <property type="entry name" value="His_kinase_dom"/>
</dbReference>
<dbReference type="PRINTS" id="PR00344">
    <property type="entry name" value="BCTRLSENSOR"/>
</dbReference>
<evidence type="ECO:0000256" key="20">
    <source>
        <dbReference type="PROSITE-ProRule" id="PRU00110"/>
    </source>
</evidence>
<evidence type="ECO:0000256" key="2">
    <source>
        <dbReference type="ARBA" id="ARBA00004651"/>
    </source>
</evidence>
<dbReference type="GO" id="GO:0005886">
    <property type="term" value="C:plasma membrane"/>
    <property type="evidence" value="ECO:0007669"/>
    <property type="project" value="UniProtKB-SubCell"/>
</dbReference>
<sequence length="664" mass="70235">QGELTAAGLCVPIIANGAVQGALTVGRGAPAPAYRASDQRLLETIASHLGAALQNALLFRQAEAARARAEEATRAKSMFLANMSHEIRTPMNAVIGLSYLALNAESPLSQREQLQKIHRAGTSLLGIVSGILDFSKIEAGKVEIETADFDLDELLAHVAAVSGAVGERPLECNFVVPAEVPRQLRGDALRLGQVLINLLNNALKFTARGEVVLAVQALERGPGWSRLAFSVRDTGIGMPPAVRGRLFQAFSQADSSSTRKFGGTGLGLSICKNLIELMGGTIKVDSQVGTGSCFTIELSLEHACGQPALPPPAALDGLRVLVVDDNPTARAALRGALEHLGIAAVVAGSPAEALARVRDAGAPFDLLLAGARRPGPGLGRHLYPAAAGRPRFALLTTGATEAPAEEALAAGVDAVLAKPVTRSSLLDILLRLFAPERGAGARQQVPQFSGVRVLLAEDNAINQEIMVGMLRACDIEVDVAGNGRIAIERLQAAHDYQLVLMDLHMPEIDGHTVALRLRADRRFDALPIVAVTANVLPEEWRRCKEEGFNDHLGKPLIPAELHRVLARYLPAATHTAPAPRNPRAAAALPDGVPGLDLAHARSRVNGNDALLLKVLSMFLRDERDCAVRLRAALAAADYGAAERHAHSLRSVAENLGAVRLARLA</sequence>
<evidence type="ECO:0000256" key="21">
    <source>
        <dbReference type="PROSITE-ProRule" id="PRU00169"/>
    </source>
</evidence>
<dbReference type="SUPFAM" id="SSF47226">
    <property type="entry name" value="Histidine-containing phosphotransfer domain, HPT domain"/>
    <property type="match status" value="1"/>
</dbReference>
<dbReference type="SUPFAM" id="SSF55874">
    <property type="entry name" value="ATPase domain of HSP90 chaperone/DNA topoisomerase II/histidine kinase"/>
    <property type="match status" value="1"/>
</dbReference>
<dbReference type="Pfam" id="PF02518">
    <property type="entry name" value="HATPase_c"/>
    <property type="match status" value="1"/>
</dbReference>
<dbReference type="InterPro" id="IPR036641">
    <property type="entry name" value="HPT_dom_sf"/>
</dbReference>
<evidence type="ECO:0000256" key="14">
    <source>
        <dbReference type="ARBA" id="ARBA00023026"/>
    </source>
</evidence>
<keyword evidence="6" id="KW-0808">Transferase</keyword>
<dbReference type="Gene3D" id="1.20.120.160">
    <property type="entry name" value="HPT domain"/>
    <property type="match status" value="1"/>
</dbReference>
<dbReference type="PROSITE" id="PS50110">
    <property type="entry name" value="RESPONSE_REGULATORY"/>
    <property type="match status" value="2"/>
</dbReference>
<dbReference type="Proteomes" id="UP000475582">
    <property type="component" value="Unassembled WGS sequence"/>
</dbReference>
<evidence type="ECO:0000256" key="19">
    <source>
        <dbReference type="ARBA" id="ARBA00070152"/>
    </source>
</evidence>
<dbReference type="FunFam" id="1.10.287.130:FF:000002">
    <property type="entry name" value="Two-component osmosensing histidine kinase"/>
    <property type="match status" value="1"/>
</dbReference>
<dbReference type="InterPro" id="IPR011006">
    <property type="entry name" value="CheY-like_superfamily"/>
</dbReference>
<dbReference type="CDD" id="cd00082">
    <property type="entry name" value="HisKA"/>
    <property type="match status" value="1"/>
</dbReference>
<keyword evidence="13" id="KW-0902">Two-component regulatory system</keyword>
<protein>
    <recommendedName>
        <fullName evidence="18">Sensory/regulatory protein RpfC</fullName>
        <ecNumber evidence="3">2.7.13.3</ecNumber>
    </recommendedName>
    <alternativeName>
        <fullName evidence="19">Virulence sensor protein BvgS</fullName>
    </alternativeName>
</protein>
<keyword evidence="12" id="KW-1133">Transmembrane helix</keyword>
<dbReference type="SMART" id="SM00387">
    <property type="entry name" value="HATPase_c"/>
    <property type="match status" value="1"/>
</dbReference>
<dbReference type="Pfam" id="PF13185">
    <property type="entry name" value="GAF_2"/>
    <property type="match status" value="1"/>
</dbReference>
<feature type="domain" description="HPt" evidence="24">
    <location>
        <begin position="607"/>
        <end position="664"/>
    </location>
</feature>
<keyword evidence="5 21" id="KW-0597">Phosphoprotein</keyword>
<evidence type="ECO:0000256" key="1">
    <source>
        <dbReference type="ARBA" id="ARBA00000085"/>
    </source>
</evidence>
<dbReference type="InterPro" id="IPR029016">
    <property type="entry name" value="GAF-like_dom_sf"/>
</dbReference>
<dbReference type="FunFam" id="3.30.565.10:FF:000010">
    <property type="entry name" value="Sensor histidine kinase RcsC"/>
    <property type="match status" value="1"/>
</dbReference>
<dbReference type="SMART" id="SM00388">
    <property type="entry name" value="HisKA"/>
    <property type="match status" value="1"/>
</dbReference>
<keyword evidence="14" id="KW-0843">Virulence</keyword>
<dbReference type="Gene3D" id="3.40.50.2300">
    <property type="match status" value="2"/>
</dbReference>
<dbReference type="PROSITE" id="PS50894">
    <property type="entry name" value="HPT"/>
    <property type="match status" value="1"/>
</dbReference>
<dbReference type="AlphaFoldDB" id="A0A6L6PSE6"/>
<evidence type="ECO:0000256" key="3">
    <source>
        <dbReference type="ARBA" id="ARBA00012438"/>
    </source>
</evidence>
<feature type="domain" description="Histidine kinase" evidence="22">
    <location>
        <begin position="82"/>
        <end position="302"/>
    </location>
</feature>
<dbReference type="Pfam" id="PF00512">
    <property type="entry name" value="HisKA"/>
    <property type="match status" value="1"/>
</dbReference>
<dbReference type="SUPFAM" id="SSF47384">
    <property type="entry name" value="Homodimeric domain of signal transducing histidine kinase"/>
    <property type="match status" value="1"/>
</dbReference>
<dbReference type="Gene3D" id="3.30.450.40">
    <property type="match status" value="1"/>
</dbReference>
<dbReference type="PANTHER" id="PTHR45339:SF1">
    <property type="entry name" value="HYBRID SIGNAL TRANSDUCTION HISTIDINE KINASE J"/>
    <property type="match status" value="1"/>
</dbReference>
<dbReference type="PROSITE" id="PS50109">
    <property type="entry name" value="HIS_KIN"/>
    <property type="match status" value="1"/>
</dbReference>
<dbReference type="InterPro" id="IPR001789">
    <property type="entry name" value="Sig_transdc_resp-reg_receiver"/>
</dbReference>
<dbReference type="Pfam" id="PF00072">
    <property type="entry name" value="Response_reg"/>
    <property type="match status" value="2"/>
</dbReference>
<keyword evidence="10" id="KW-0418">Kinase</keyword>
<evidence type="ECO:0000256" key="5">
    <source>
        <dbReference type="ARBA" id="ARBA00022553"/>
    </source>
</evidence>